<sequence>MPNLSYLSHDAIVAFWGPNLTLGLLASAPEPDGSQIVEPAAELGYERQPITFSATKAAGITSLTSNGPLAFGPALNDWVQVNYFAVFDAQGRMMVYGRLRTSRACEAGKGIIIPQDHIQIRLR</sequence>
<evidence type="ECO:0000313" key="2">
    <source>
        <dbReference type="Proteomes" id="UP001056576"/>
    </source>
</evidence>
<proteinExistence type="predicted"/>
<dbReference type="Pfam" id="PF23140">
    <property type="entry name" value="Gp80"/>
    <property type="match status" value="1"/>
</dbReference>
<name>A0A9E7MSB6_9CAUD</name>
<keyword evidence="2" id="KW-1185">Reference proteome</keyword>
<dbReference type="EMBL" id="ON529857">
    <property type="protein sequence ID" value="USN15523.1"/>
    <property type="molecule type" value="Genomic_DNA"/>
</dbReference>
<evidence type="ECO:0000313" key="1">
    <source>
        <dbReference type="EMBL" id="USN15523.1"/>
    </source>
</evidence>
<gene>
    <name evidence="1" type="ORF">KIKIMORA_04050</name>
</gene>
<reference evidence="1 2" key="1">
    <citation type="submission" date="2022-05" db="EMBL/GenBank/DDBJ databases">
        <authorList>
            <person name="Friedrich I."/>
            <person name="Poehlein A."/>
            <person name="Schneider D."/>
            <person name="Hertel R."/>
            <person name="Daniel R."/>
        </authorList>
    </citation>
    <scope>NUCLEOTIDE SEQUENCE [LARGE SCALE GENOMIC DNA]</scope>
</reference>
<accession>A0A9E7MSB6</accession>
<organism evidence="1 2">
    <name type="scientific">Brevundimonas phage vB_BpoS-Kikimora</name>
    <dbReference type="NCBI Taxonomy" id="2948601"/>
    <lineage>
        <taxon>Viruses</taxon>
        <taxon>Duplodnaviria</taxon>
        <taxon>Heunggongvirae</taxon>
        <taxon>Uroviricota</taxon>
        <taxon>Caudoviricetes</taxon>
        <taxon>Jeanschmidtviridae</taxon>
        <taxon>Kikimoravirus</taxon>
        <taxon>Kikimoravirus kikimora</taxon>
    </lineage>
</organism>
<protein>
    <submittedName>
        <fullName evidence="1">Uncharacterized protein</fullName>
    </submittedName>
</protein>
<dbReference type="Proteomes" id="UP001056576">
    <property type="component" value="Segment"/>
</dbReference>
<dbReference type="InterPro" id="IPR056908">
    <property type="entry name" value="Gp80-like"/>
</dbReference>